<sequence length="350" mass="42593">MKMYFLDDVLLEIFRSLVKSCGQRLHIDKLMFIPQLPCNNLKIFNELIRPFFKNLSEILSNLIFVDVIYIDLAPKEIQFLMENFPIEEFNQKYDTNLYISIRNSGMTYELNEVVVKKLLSGYKIFNRLSTSLNLHRMECENFCEIYLKIFKEANNPENFIKLIQLDGTFVKNFEKQIKFFEGVLKIKPKDEDDSSDDEEFDNENEEEDDENETEKFYVLSRPDFWALKIKLEIEKVEPWFDYFYEERSLLHTDPNIFDTRDWTWWEIMENIEIISWQQAKKRDIKRKRGKDWEKQYNRRHSMHRWLQHRSDGILEVRTEPVENQQNTFIVTRATFEMYFDDEGYKNSHEK</sequence>
<dbReference type="Proteomes" id="UP000887540">
    <property type="component" value="Unplaced"/>
</dbReference>
<protein>
    <submittedName>
        <fullName evidence="3">Uncharacterized protein</fullName>
    </submittedName>
</protein>
<name>A0A914C879_9BILA</name>
<dbReference type="AlphaFoldDB" id="A0A914C879"/>
<accession>A0A914C879</accession>
<keyword evidence="2" id="KW-1185">Reference proteome</keyword>
<feature type="region of interest" description="Disordered" evidence="1">
    <location>
        <begin position="190"/>
        <end position="213"/>
    </location>
</feature>
<evidence type="ECO:0000313" key="3">
    <source>
        <dbReference type="WBParaSite" id="ACRNAN_Path_556.g2103.t1"/>
    </source>
</evidence>
<proteinExistence type="predicted"/>
<dbReference type="WBParaSite" id="ACRNAN_Path_556.g2103.t1">
    <property type="protein sequence ID" value="ACRNAN_Path_556.g2103.t1"/>
    <property type="gene ID" value="ACRNAN_Path_556.g2103"/>
</dbReference>
<evidence type="ECO:0000256" key="1">
    <source>
        <dbReference type="SAM" id="MobiDB-lite"/>
    </source>
</evidence>
<organism evidence="2 3">
    <name type="scientific">Acrobeloides nanus</name>
    <dbReference type="NCBI Taxonomy" id="290746"/>
    <lineage>
        <taxon>Eukaryota</taxon>
        <taxon>Metazoa</taxon>
        <taxon>Ecdysozoa</taxon>
        <taxon>Nematoda</taxon>
        <taxon>Chromadorea</taxon>
        <taxon>Rhabditida</taxon>
        <taxon>Tylenchina</taxon>
        <taxon>Cephalobomorpha</taxon>
        <taxon>Cephaloboidea</taxon>
        <taxon>Cephalobidae</taxon>
        <taxon>Acrobeloides</taxon>
    </lineage>
</organism>
<feature type="compositionally biased region" description="Acidic residues" evidence="1">
    <location>
        <begin position="191"/>
        <end position="212"/>
    </location>
</feature>
<reference evidence="3" key="1">
    <citation type="submission" date="2022-11" db="UniProtKB">
        <authorList>
            <consortium name="WormBaseParasite"/>
        </authorList>
    </citation>
    <scope>IDENTIFICATION</scope>
</reference>
<evidence type="ECO:0000313" key="2">
    <source>
        <dbReference type="Proteomes" id="UP000887540"/>
    </source>
</evidence>